<accession>A0ABQ6R6H1</accession>
<gene>
    <name evidence="6" type="ORF">ERX35_010200</name>
</gene>
<dbReference type="Gene3D" id="1.10.10.10">
    <property type="entry name" value="Winged helix-like DNA-binding domain superfamily/Winged helix DNA-binding domain"/>
    <property type="match status" value="2"/>
</dbReference>
<dbReference type="InterPro" id="IPR050239">
    <property type="entry name" value="Sigma-70_RNA_pol_init_factors"/>
</dbReference>
<dbReference type="InterPro" id="IPR013325">
    <property type="entry name" value="RNA_pol_sigma_r2"/>
</dbReference>
<dbReference type="InterPro" id="IPR036388">
    <property type="entry name" value="WH-like_DNA-bd_sf"/>
</dbReference>
<keyword evidence="3" id="KW-0238">DNA-binding</keyword>
<evidence type="ECO:0000313" key="6">
    <source>
        <dbReference type="EMBL" id="KAA1036893.1"/>
    </source>
</evidence>
<dbReference type="Proteomes" id="UP000295735">
    <property type="component" value="Unassembled WGS sequence"/>
</dbReference>
<evidence type="ECO:0000313" key="7">
    <source>
        <dbReference type="Proteomes" id="UP000295735"/>
    </source>
</evidence>
<dbReference type="PRINTS" id="PR00046">
    <property type="entry name" value="SIGMA70FCT"/>
</dbReference>
<evidence type="ECO:0000256" key="1">
    <source>
        <dbReference type="ARBA" id="ARBA00023015"/>
    </source>
</evidence>
<dbReference type="InterPro" id="IPR013324">
    <property type="entry name" value="RNA_pol_sigma_r3/r4-like"/>
</dbReference>
<evidence type="ECO:0000256" key="4">
    <source>
        <dbReference type="ARBA" id="ARBA00023163"/>
    </source>
</evidence>
<dbReference type="CDD" id="cd06171">
    <property type="entry name" value="Sigma70_r4"/>
    <property type="match status" value="1"/>
</dbReference>
<name>A0ABQ6R6H1_9STAP</name>
<dbReference type="Pfam" id="PF04542">
    <property type="entry name" value="Sigma70_r2"/>
    <property type="match status" value="1"/>
</dbReference>
<dbReference type="InterPro" id="IPR007630">
    <property type="entry name" value="RNA_pol_sigma70_r4"/>
</dbReference>
<dbReference type="InterPro" id="IPR000943">
    <property type="entry name" value="RNA_pol_sigma70"/>
</dbReference>
<evidence type="ECO:0000256" key="3">
    <source>
        <dbReference type="ARBA" id="ARBA00023125"/>
    </source>
</evidence>
<feature type="domain" description="RNA polymerase sigma-70" evidence="5">
    <location>
        <begin position="364"/>
        <end position="390"/>
    </location>
</feature>
<dbReference type="Pfam" id="PF04545">
    <property type="entry name" value="Sigma70_r4"/>
    <property type="match status" value="1"/>
</dbReference>
<dbReference type="RefSeq" id="WP_149459797.1">
    <property type="nucleotide sequence ID" value="NZ_SCWC02000010.1"/>
</dbReference>
<dbReference type="PROSITE" id="PS00716">
    <property type="entry name" value="SIGMA70_2"/>
    <property type="match status" value="1"/>
</dbReference>
<keyword evidence="1" id="KW-0805">Transcription regulation</keyword>
<dbReference type="InterPro" id="IPR014284">
    <property type="entry name" value="RNA_pol_sigma-70_dom"/>
</dbReference>
<keyword evidence="2" id="KW-0731">Sigma factor</keyword>
<comment type="caution">
    <text evidence="6">The sequence shown here is derived from an EMBL/GenBank/DDBJ whole genome shotgun (WGS) entry which is preliminary data.</text>
</comment>
<keyword evidence="7" id="KW-1185">Reference proteome</keyword>
<keyword evidence="4" id="KW-0804">Transcription</keyword>
<protein>
    <submittedName>
        <fullName evidence="6">Sigma-70 family RNA polymerase sigma factor</fullName>
    </submittedName>
</protein>
<proteinExistence type="predicted"/>
<dbReference type="Gene3D" id="1.10.601.10">
    <property type="entry name" value="RNA Polymerase Primary Sigma Factor"/>
    <property type="match status" value="1"/>
</dbReference>
<reference evidence="6 7" key="1">
    <citation type="submission" date="2019-09" db="EMBL/GenBank/DDBJ databases">
        <authorList>
            <person name="Mazhar S."/>
            <person name="Altermann E."/>
            <person name="Hill C."/>
            <person name="Mcauliffe O."/>
        </authorList>
    </citation>
    <scope>NUCLEOTIDE SEQUENCE [LARGE SCALE GENOMIC DNA]</scope>
    <source>
        <strain evidence="6 7">ATCC 51831</strain>
    </source>
</reference>
<dbReference type="PANTHER" id="PTHR30603:SF47">
    <property type="entry name" value="RNA POLYMERASE SIGMA FACTOR SIGD, CHLOROPLASTIC"/>
    <property type="match status" value="1"/>
</dbReference>
<dbReference type="SUPFAM" id="SSF88946">
    <property type="entry name" value="Sigma2 domain of RNA polymerase sigma factors"/>
    <property type="match status" value="1"/>
</dbReference>
<dbReference type="NCBIfam" id="TIGR02937">
    <property type="entry name" value="sigma70-ECF"/>
    <property type="match status" value="1"/>
</dbReference>
<dbReference type="SUPFAM" id="SSF88659">
    <property type="entry name" value="Sigma3 and sigma4 domains of RNA polymerase sigma factors"/>
    <property type="match status" value="1"/>
</dbReference>
<organism evidence="6 7">
    <name type="scientific">Macrococcus equipercicus</name>
    <dbReference type="NCBI Taxonomy" id="69967"/>
    <lineage>
        <taxon>Bacteria</taxon>
        <taxon>Bacillati</taxon>
        <taxon>Bacillota</taxon>
        <taxon>Bacilli</taxon>
        <taxon>Bacillales</taxon>
        <taxon>Staphylococcaceae</taxon>
        <taxon>Macrococcus</taxon>
    </lineage>
</organism>
<dbReference type="InterPro" id="IPR007627">
    <property type="entry name" value="RNA_pol_sigma70_r2"/>
</dbReference>
<evidence type="ECO:0000256" key="2">
    <source>
        <dbReference type="ARBA" id="ARBA00023082"/>
    </source>
</evidence>
<dbReference type="PANTHER" id="PTHR30603">
    <property type="entry name" value="RNA POLYMERASE SIGMA FACTOR RPO"/>
    <property type="match status" value="1"/>
</dbReference>
<dbReference type="EMBL" id="SCWC02000010">
    <property type="protein sequence ID" value="KAA1036893.1"/>
    <property type="molecule type" value="Genomic_DNA"/>
</dbReference>
<evidence type="ECO:0000259" key="5">
    <source>
        <dbReference type="PROSITE" id="PS00716"/>
    </source>
</evidence>
<sequence length="406" mass="47393">MNIHDQKLQQFLMTNFPDKSITLSYEELKQMIDQQLIVTSSYLYEKLFFDFEKGQQYITKLGFHFTKSEKIAAEESVENTGKSQDETIMDDTEPEFDLTAALLAEDYVAEDSADFIHSEEFRENFEKHDVITFEKNDEYFEQYALDSDEETLEKIVLANQKLVNKMALKYYNVMPKGGLELDDIVSFGQKGLLRAIEKYDSSKGFKFSTYATHWIKQSITRGFADESRIIRLPVHLNEALNKIRQIIRQKDYESPQQMIEDIKRNSDFSEGQIENLLLYDHLYNQAQVSLSTYVGEDKDSTIGDFIVEPIEVNQSMFGNDLVENEAFKNELNRYINKLIEKECKPREADVIIKRFGLNGLEVMTLEEIGLDHGVTRERIRQIEAKALRKLSKHKAKLNLKDYWEAH</sequence>